<dbReference type="AlphaFoldDB" id="A0A226E840"/>
<comment type="caution">
    <text evidence="3">The sequence shown here is derived from an EMBL/GenBank/DDBJ whole genome shotgun (WGS) entry which is preliminary data.</text>
</comment>
<feature type="chain" id="PRO_5013370770" evidence="2">
    <location>
        <begin position="22"/>
        <end position="181"/>
    </location>
</feature>
<dbReference type="EMBL" id="LNIX01000005">
    <property type="protein sequence ID" value="OXA53773.1"/>
    <property type="molecule type" value="Genomic_DNA"/>
</dbReference>
<name>A0A226E840_FOLCA</name>
<proteinExistence type="predicted"/>
<reference evidence="3 4" key="1">
    <citation type="submission" date="2015-12" db="EMBL/GenBank/DDBJ databases">
        <title>The genome of Folsomia candida.</title>
        <authorList>
            <person name="Faddeeva A."/>
            <person name="Derks M.F."/>
            <person name="Anvar Y."/>
            <person name="Smit S."/>
            <person name="Van Straalen N."/>
            <person name="Roelofs D."/>
        </authorList>
    </citation>
    <scope>NUCLEOTIDE SEQUENCE [LARGE SCALE GENOMIC DNA]</scope>
    <source>
        <strain evidence="3 4">VU population</strain>
        <tissue evidence="3">Whole body</tissue>
    </source>
</reference>
<sequence>MAQIVASGLISLGALLVEVGAFVANLEKQRDDLTRRMEAIDENIETIRARLGTEKGNDKLEDKIYREEAKSQNIADKIVTLDETITKMQIEVANQEVCYLGYTWIYGHYDAPAEEKDIQIMTAKLNATLKKIHHLCTNPFYPGDRIFPPRDWPIIAEWILQRIRRSPRNRWTLLCHDAAFL</sequence>
<keyword evidence="2" id="KW-0732">Signal</keyword>
<evidence type="ECO:0000313" key="3">
    <source>
        <dbReference type="EMBL" id="OXA53773.1"/>
    </source>
</evidence>
<evidence type="ECO:0000256" key="2">
    <source>
        <dbReference type="SAM" id="SignalP"/>
    </source>
</evidence>
<gene>
    <name evidence="3" type="ORF">Fcan01_11890</name>
</gene>
<organism evidence="3 4">
    <name type="scientific">Folsomia candida</name>
    <name type="common">Springtail</name>
    <dbReference type="NCBI Taxonomy" id="158441"/>
    <lineage>
        <taxon>Eukaryota</taxon>
        <taxon>Metazoa</taxon>
        <taxon>Ecdysozoa</taxon>
        <taxon>Arthropoda</taxon>
        <taxon>Hexapoda</taxon>
        <taxon>Collembola</taxon>
        <taxon>Entomobryomorpha</taxon>
        <taxon>Isotomoidea</taxon>
        <taxon>Isotomidae</taxon>
        <taxon>Proisotominae</taxon>
        <taxon>Folsomia</taxon>
    </lineage>
</organism>
<keyword evidence="1" id="KW-0175">Coiled coil</keyword>
<feature type="signal peptide" evidence="2">
    <location>
        <begin position="1"/>
        <end position="21"/>
    </location>
</feature>
<dbReference type="Proteomes" id="UP000198287">
    <property type="component" value="Unassembled WGS sequence"/>
</dbReference>
<evidence type="ECO:0000256" key="1">
    <source>
        <dbReference type="SAM" id="Coils"/>
    </source>
</evidence>
<evidence type="ECO:0000313" key="4">
    <source>
        <dbReference type="Proteomes" id="UP000198287"/>
    </source>
</evidence>
<feature type="coiled-coil region" evidence="1">
    <location>
        <begin position="23"/>
        <end position="50"/>
    </location>
</feature>
<protein>
    <submittedName>
        <fullName evidence="3">Uncharacterized protein</fullName>
    </submittedName>
</protein>
<accession>A0A226E840</accession>
<keyword evidence="4" id="KW-1185">Reference proteome</keyword>